<dbReference type="GO" id="GO:0005886">
    <property type="term" value="C:plasma membrane"/>
    <property type="evidence" value="ECO:0007669"/>
    <property type="project" value="UniProtKB-SubCell"/>
</dbReference>
<dbReference type="AlphaFoldDB" id="A0A944CFH1"/>
<dbReference type="Proteomes" id="UP000705379">
    <property type="component" value="Unassembled WGS sequence"/>
</dbReference>
<feature type="transmembrane region" description="Helical" evidence="7">
    <location>
        <begin position="95"/>
        <end position="120"/>
    </location>
</feature>
<evidence type="ECO:0000256" key="7">
    <source>
        <dbReference type="RuleBase" id="RU363032"/>
    </source>
</evidence>
<dbReference type="PROSITE" id="PS50928">
    <property type="entry name" value="ABC_TM1"/>
    <property type="match status" value="1"/>
</dbReference>
<comment type="similarity">
    <text evidence="7">Belongs to the binding-protein-dependent transport system permease family.</text>
</comment>
<name>A0A944CFH1_9HYPH</name>
<evidence type="ECO:0000256" key="3">
    <source>
        <dbReference type="ARBA" id="ARBA00022475"/>
    </source>
</evidence>
<feature type="transmembrane region" description="Helical" evidence="7">
    <location>
        <begin position="68"/>
        <end position="89"/>
    </location>
</feature>
<reference evidence="9" key="2">
    <citation type="journal article" date="2021" name="Microorganisms">
        <title>Bacterial Dimethylsulfoniopropionate Biosynthesis in the East China Sea.</title>
        <authorList>
            <person name="Liu J."/>
            <person name="Zhang Y."/>
            <person name="Liu J."/>
            <person name="Zhong H."/>
            <person name="Williams B.T."/>
            <person name="Zheng Y."/>
            <person name="Curson A.R.J."/>
            <person name="Sun C."/>
            <person name="Sun H."/>
            <person name="Song D."/>
            <person name="Wagner Mackenzie B."/>
            <person name="Bermejo Martinez A."/>
            <person name="Todd J.D."/>
            <person name="Zhang X.H."/>
        </authorList>
    </citation>
    <scope>NUCLEOTIDE SEQUENCE</scope>
    <source>
        <strain evidence="9">AESS21</strain>
    </source>
</reference>
<comment type="caution">
    <text evidence="9">The sequence shown here is derived from an EMBL/GenBank/DDBJ whole genome shotgun (WGS) entry which is preliminary data.</text>
</comment>
<feature type="transmembrane region" description="Helical" evidence="7">
    <location>
        <begin position="7"/>
        <end position="30"/>
    </location>
</feature>
<evidence type="ECO:0000256" key="1">
    <source>
        <dbReference type="ARBA" id="ARBA00004651"/>
    </source>
</evidence>
<keyword evidence="4 7" id="KW-0812">Transmembrane</keyword>
<evidence type="ECO:0000256" key="6">
    <source>
        <dbReference type="ARBA" id="ARBA00023136"/>
    </source>
</evidence>
<keyword evidence="3" id="KW-1003">Cell membrane</keyword>
<feature type="transmembrane region" description="Helical" evidence="7">
    <location>
        <begin position="243"/>
        <end position="262"/>
    </location>
</feature>
<organism evidence="9 10">
    <name type="scientific">Roseibium polysiphoniae</name>
    <dbReference type="NCBI Taxonomy" id="2571221"/>
    <lineage>
        <taxon>Bacteria</taxon>
        <taxon>Pseudomonadati</taxon>
        <taxon>Pseudomonadota</taxon>
        <taxon>Alphaproteobacteria</taxon>
        <taxon>Hyphomicrobiales</taxon>
        <taxon>Stappiaceae</taxon>
        <taxon>Roseibium</taxon>
    </lineage>
</organism>
<dbReference type="PANTHER" id="PTHR32243:SF18">
    <property type="entry name" value="INNER MEMBRANE ABC TRANSPORTER PERMEASE PROTEIN YCJP"/>
    <property type="match status" value="1"/>
</dbReference>
<keyword evidence="5 7" id="KW-1133">Transmembrane helix</keyword>
<proteinExistence type="inferred from homology"/>
<dbReference type="InterPro" id="IPR000515">
    <property type="entry name" value="MetI-like"/>
</dbReference>
<feature type="transmembrane region" description="Helical" evidence="7">
    <location>
        <begin position="375"/>
        <end position="393"/>
    </location>
</feature>
<dbReference type="GO" id="GO:0055085">
    <property type="term" value="P:transmembrane transport"/>
    <property type="evidence" value="ECO:0007669"/>
    <property type="project" value="InterPro"/>
</dbReference>
<dbReference type="EMBL" id="QTKU01000003">
    <property type="protein sequence ID" value="MBS8261515.1"/>
    <property type="molecule type" value="Genomic_DNA"/>
</dbReference>
<dbReference type="CDD" id="cd06261">
    <property type="entry name" value="TM_PBP2"/>
    <property type="match status" value="1"/>
</dbReference>
<sequence length="408" mass="43811">MAYTGSLIALVCGAIWGTVVMLVTGVTLTLVTGEVAVPQVGAAALAGALHGFVLVWRGSARRDLNAHVGAALIAFVVVTAFSLAAPFALPLDVVPLWQGVGMFVFLVALGFANAICLSGVPLKAMSRYDREVVYIRVLKGLGFVVFTILVALPFYVMVMTSLKSQQQLLANPLDLSIDLSQGVTSLFRSYVELFTKYNFGTYLMVSAVVSVATVILTLLFSVPGAYAVSRLRFPGRALLSRSVLLIYMVPAIVLVIPLYAVFSQLGLRNSLTGLLIVYPATTIPVALYMLQGYFRGLPAELEEAGLMDGLSRIGVILKITLPLSLPALASVSLYVFMIAWNEFLFAFMFLDDPDIFTLSRGVVALNSSEVPRQHLMAGAVIATVPVLGIFLWFERFLVQGLTAGSVKG</sequence>
<comment type="subcellular location">
    <subcellularLocation>
        <location evidence="1 7">Cell membrane</location>
        <topology evidence="1 7">Multi-pass membrane protein</topology>
    </subcellularLocation>
</comment>
<evidence type="ECO:0000256" key="5">
    <source>
        <dbReference type="ARBA" id="ARBA00022989"/>
    </source>
</evidence>
<evidence type="ECO:0000259" key="8">
    <source>
        <dbReference type="PROSITE" id="PS50928"/>
    </source>
</evidence>
<feature type="transmembrane region" description="Helical" evidence="7">
    <location>
        <begin position="199"/>
        <end position="222"/>
    </location>
</feature>
<dbReference type="Gene3D" id="1.10.3720.10">
    <property type="entry name" value="MetI-like"/>
    <property type="match status" value="1"/>
</dbReference>
<dbReference type="InterPro" id="IPR050901">
    <property type="entry name" value="BP-dep_ABC_trans_perm"/>
</dbReference>
<dbReference type="InterPro" id="IPR035906">
    <property type="entry name" value="MetI-like_sf"/>
</dbReference>
<feature type="transmembrane region" description="Helical" evidence="7">
    <location>
        <begin position="315"/>
        <end position="340"/>
    </location>
</feature>
<feature type="transmembrane region" description="Helical" evidence="7">
    <location>
        <begin position="36"/>
        <end position="56"/>
    </location>
</feature>
<dbReference type="SUPFAM" id="SSF161098">
    <property type="entry name" value="MetI-like"/>
    <property type="match status" value="1"/>
</dbReference>
<keyword evidence="6 7" id="KW-0472">Membrane</keyword>
<feature type="transmembrane region" description="Helical" evidence="7">
    <location>
        <begin position="141"/>
        <end position="162"/>
    </location>
</feature>
<dbReference type="RefSeq" id="WP_213216872.1">
    <property type="nucleotide sequence ID" value="NZ_QTKU01000003.1"/>
</dbReference>
<keyword evidence="2 7" id="KW-0813">Transport</keyword>
<feature type="transmembrane region" description="Helical" evidence="7">
    <location>
        <begin position="274"/>
        <end position="294"/>
    </location>
</feature>
<evidence type="ECO:0000256" key="2">
    <source>
        <dbReference type="ARBA" id="ARBA00022448"/>
    </source>
</evidence>
<reference evidence="9" key="1">
    <citation type="submission" date="2018-08" db="EMBL/GenBank/DDBJ databases">
        <authorList>
            <person name="Jin W."/>
            <person name="Wang H."/>
            <person name="Yang Y."/>
            <person name="Li M."/>
            <person name="Liu J."/>
        </authorList>
    </citation>
    <scope>NUCLEOTIDE SEQUENCE</scope>
    <source>
        <strain evidence="9">AESS21</strain>
    </source>
</reference>
<accession>A0A944CFH1</accession>
<dbReference type="Pfam" id="PF00528">
    <property type="entry name" value="BPD_transp_1"/>
    <property type="match status" value="1"/>
</dbReference>
<evidence type="ECO:0000256" key="4">
    <source>
        <dbReference type="ARBA" id="ARBA00022692"/>
    </source>
</evidence>
<evidence type="ECO:0000313" key="10">
    <source>
        <dbReference type="Proteomes" id="UP000705379"/>
    </source>
</evidence>
<protein>
    <submittedName>
        <fullName evidence="9">Carbohydrate ABC transporter permease</fullName>
    </submittedName>
</protein>
<evidence type="ECO:0000313" key="9">
    <source>
        <dbReference type="EMBL" id="MBS8261515.1"/>
    </source>
</evidence>
<dbReference type="PANTHER" id="PTHR32243">
    <property type="entry name" value="MALTOSE TRANSPORT SYSTEM PERMEASE-RELATED"/>
    <property type="match status" value="1"/>
</dbReference>
<gene>
    <name evidence="9" type="ORF">DYI23_14920</name>
</gene>
<feature type="domain" description="ABC transmembrane type-1" evidence="8">
    <location>
        <begin position="203"/>
        <end position="393"/>
    </location>
</feature>